<reference evidence="1" key="1">
    <citation type="submission" date="2021-04" db="EMBL/GenBank/DDBJ databases">
        <authorList>
            <person name="Chebbi M.A.C M."/>
        </authorList>
    </citation>
    <scope>NUCLEOTIDE SEQUENCE</scope>
</reference>
<dbReference type="AlphaFoldDB" id="A0A8J2MK90"/>
<evidence type="ECO:0000313" key="2">
    <source>
        <dbReference type="Proteomes" id="UP000786811"/>
    </source>
</evidence>
<dbReference type="Proteomes" id="UP000786811">
    <property type="component" value="Unassembled WGS sequence"/>
</dbReference>
<keyword evidence="2" id="KW-1185">Reference proteome</keyword>
<organism evidence="1 2">
    <name type="scientific">Cotesia congregata</name>
    <name type="common">Parasitoid wasp</name>
    <name type="synonym">Apanteles congregatus</name>
    <dbReference type="NCBI Taxonomy" id="51543"/>
    <lineage>
        <taxon>Eukaryota</taxon>
        <taxon>Metazoa</taxon>
        <taxon>Ecdysozoa</taxon>
        <taxon>Arthropoda</taxon>
        <taxon>Hexapoda</taxon>
        <taxon>Insecta</taxon>
        <taxon>Pterygota</taxon>
        <taxon>Neoptera</taxon>
        <taxon>Endopterygota</taxon>
        <taxon>Hymenoptera</taxon>
        <taxon>Apocrita</taxon>
        <taxon>Ichneumonoidea</taxon>
        <taxon>Braconidae</taxon>
        <taxon>Microgastrinae</taxon>
        <taxon>Cotesia</taxon>
    </lineage>
</organism>
<proteinExistence type="predicted"/>
<name>A0A8J2MK90_COTCN</name>
<protein>
    <submittedName>
        <fullName evidence="1">Uncharacterized protein</fullName>
    </submittedName>
</protein>
<sequence length="79" mass="8992">MLDDNKLEKAGSLNPFQRRVELNRSSSASDLTEVVLLGKKKEREGKIGLRLERDRAARKIFKKSKLITKLPNKKVGLTE</sequence>
<gene>
    <name evidence="1" type="ORF">HICCMSTLAB_LOCUS8315</name>
</gene>
<accession>A0A8J2MK90</accession>
<comment type="caution">
    <text evidence="1">The sequence shown here is derived from an EMBL/GenBank/DDBJ whole genome shotgun (WGS) entry which is preliminary data.</text>
</comment>
<evidence type="ECO:0000313" key="1">
    <source>
        <dbReference type="EMBL" id="CAG5096649.1"/>
    </source>
</evidence>
<dbReference type="EMBL" id="CAJNRD030001121">
    <property type="protein sequence ID" value="CAG5096649.1"/>
    <property type="molecule type" value="Genomic_DNA"/>
</dbReference>